<dbReference type="SUPFAM" id="SSF88659">
    <property type="entry name" value="Sigma3 and sigma4 domains of RNA polymerase sigma factors"/>
    <property type="match status" value="2"/>
</dbReference>
<protein>
    <submittedName>
        <fullName evidence="9">RNA polymerase sigma factor SigA1</fullName>
    </submittedName>
</protein>
<dbReference type="GO" id="GO:0003677">
    <property type="term" value="F:DNA binding"/>
    <property type="evidence" value="ECO:0007669"/>
    <property type="project" value="UniProtKB-KW"/>
</dbReference>
<dbReference type="AlphaFoldDB" id="A0A5J4ZAJ1"/>
<name>A0A5J4ZAJ1_PORPP</name>
<keyword evidence="3" id="KW-0731">Sigma factor</keyword>
<feature type="region of interest" description="Disordered" evidence="6">
    <location>
        <begin position="15"/>
        <end position="55"/>
    </location>
</feature>
<gene>
    <name evidence="9" type="ORF">FVE85_7559</name>
</gene>
<keyword evidence="5" id="KW-0804">Transcription</keyword>
<keyword evidence="4" id="KW-0238">DNA-binding</keyword>
<feature type="compositionally biased region" description="Low complexity" evidence="6">
    <location>
        <begin position="26"/>
        <end position="55"/>
    </location>
</feature>
<feature type="domain" description="RNA polymerase sigma-70" evidence="8">
    <location>
        <begin position="413"/>
        <end position="439"/>
    </location>
</feature>
<dbReference type="InterPro" id="IPR007630">
    <property type="entry name" value="RNA_pol_sigma70_r4"/>
</dbReference>
<dbReference type="InterPro" id="IPR000943">
    <property type="entry name" value="RNA_pol_sigma70"/>
</dbReference>
<proteinExistence type="inferred from homology"/>
<dbReference type="PANTHER" id="PTHR30603:SF47">
    <property type="entry name" value="RNA POLYMERASE SIGMA FACTOR SIGD, CHLOROPLASTIC"/>
    <property type="match status" value="1"/>
</dbReference>
<accession>A0A5J4ZAJ1</accession>
<organism evidence="9 10">
    <name type="scientific">Porphyridium purpureum</name>
    <name type="common">Red alga</name>
    <name type="synonym">Porphyridium cruentum</name>
    <dbReference type="NCBI Taxonomy" id="35688"/>
    <lineage>
        <taxon>Eukaryota</taxon>
        <taxon>Rhodophyta</taxon>
        <taxon>Bangiophyceae</taxon>
        <taxon>Porphyridiales</taxon>
        <taxon>Porphyridiaceae</taxon>
        <taxon>Porphyridium</taxon>
    </lineage>
</organism>
<dbReference type="GO" id="GO:0006352">
    <property type="term" value="P:DNA-templated transcription initiation"/>
    <property type="evidence" value="ECO:0007669"/>
    <property type="project" value="InterPro"/>
</dbReference>
<keyword evidence="10" id="KW-1185">Reference proteome</keyword>
<dbReference type="CDD" id="cd06171">
    <property type="entry name" value="Sigma70_r4"/>
    <property type="match status" value="1"/>
</dbReference>
<dbReference type="PRINTS" id="PR00046">
    <property type="entry name" value="SIGMA70FCT"/>
</dbReference>
<reference evidence="10" key="1">
    <citation type="journal article" date="2019" name="Nat. Commun.">
        <title>Expansion of phycobilisome linker gene families in mesophilic red algae.</title>
        <authorList>
            <person name="Lee J."/>
            <person name="Kim D."/>
            <person name="Bhattacharya D."/>
            <person name="Yoon H.S."/>
        </authorList>
    </citation>
    <scope>NUCLEOTIDE SEQUENCE [LARGE SCALE GENOMIC DNA]</scope>
    <source>
        <strain evidence="10">CCMP 1328</strain>
    </source>
</reference>
<evidence type="ECO:0000259" key="8">
    <source>
        <dbReference type="PROSITE" id="PS00716"/>
    </source>
</evidence>
<comment type="caution">
    <text evidence="9">The sequence shown here is derived from an EMBL/GenBank/DDBJ whole genome shotgun (WGS) entry which is preliminary data.</text>
</comment>
<evidence type="ECO:0000313" key="9">
    <source>
        <dbReference type="EMBL" id="KAA8499974.1"/>
    </source>
</evidence>
<dbReference type="Gene3D" id="1.10.10.10">
    <property type="entry name" value="Winged helix-like DNA-binding domain superfamily/Winged helix DNA-binding domain"/>
    <property type="match status" value="2"/>
</dbReference>
<dbReference type="OrthoDB" id="206108at2759"/>
<sequence length="454" mass="50203">MRAGVGAAAAAAAASVVAEGEKAGRKQQQQMLLRKQKRGAAPSSRAASAAGSAGLRAGSASAQRRLAKMVSLSLTPHISPSAAESEAIQPADASLDALFPVADLRFVDDNQDANAEAESSLPVAQPVESAPQRRVEEESIFKTYLREIGSVEMLTDEELQECCSDLRVLLAWSNVNAVLAEQLGREPNVREWCEAVGTYQLSEFCTELQRLRKSKDKLVAANLRLVVSIAKRYAQLGVNVLDLVQEGSLGLIHGAEKFDISKGFRFATYVSWWIKQRVQAAVVNHSRAIRLPSYFNTTARKLAKVRNELSSHYGRNPSNEELARALDLSVERVKYITRKEKETHTVSLDVPTVYRGSTVCLGDMLECSAEQPEEACVKSLMKDDLEAVLFMLSPREREIVRLRYGMDDGNSRNYDEIGSLYCVPGNRIRQIEARALRKLRSPRFNASLRDYIKS</sequence>
<dbReference type="OMA" id="GHEVVEC"/>
<dbReference type="Pfam" id="PF04539">
    <property type="entry name" value="Sigma70_r3"/>
    <property type="match status" value="1"/>
</dbReference>
<comment type="similarity">
    <text evidence="1">Belongs to the sigma-70 factor family.</text>
</comment>
<dbReference type="InterPro" id="IPR013325">
    <property type="entry name" value="RNA_pol_sigma_r2"/>
</dbReference>
<dbReference type="PROSITE" id="PS00715">
    <property type="entry name" value="SIGMA70_1"/>
    <property type="match status" value="1"/>
</dbReference>
<dbReference type="InterPro" id="IPR007627">
    <property type="entry name" value="RNA_pol_sigma70_r2"/>
</dbReference>
<evidence type="ECO:0000256" key="5">
    <source>
        <dbReference type="ARBA" id="ARBA00023163"/>
    </source>
</evidence>
<evidence type="ECO:0000256" key="6">
    <source>
        <dbReference type="SAM" id="MobiDB-lite"/>
    </source>
</evidence>
<evidence type="ECO:0000313" key="10">
    <source>
        <dbReference type="Proteomes" id="UP000324585"/>
    </source>
</evidence>
<dbReference type="Gene3D" id="1.10.601.10">
    <property type="entry name" value="RNA Polymerase Primary Sigma Factor"/>
    <property type="match status" value="1"/>
</dbReference>
<dbReference type="InterPro" id="IPR013324">
    <property type="entry name" value="RNA_pol_sigma_r3/r4-like"/>
</dbReference>
<dbReference type="Pfam" id="PF04542">
    <property type="entry name" value="Sigma70_r2"/>
    <property type="match status" value="1"/>
</dbReference>
<dbReference type="PROSITE" id="PS00716">
    <property type="entry name" value="SIGMA70_2"/>
    <property type="match status" value="1"/>
</dbReference>
<dbReference type="EMBL" id="VRMN01000001">
    <property type="protein sequence ID" value="KAA8499974.1"/>
    <property type="molecule type" value="Genomic_DNA"/>
</dbReference>
<feature type="domain" description="RNA polymerase sigma-70" evidence="7">
    <location>
        <begin position="242"/>
        <end position="255"/>
    </location>
</feature>
<dbReference type="Pfam" id="PF04545">
    <property type="entry name" value="Sigma70_r4"/>
    <property type="match status" value="1"/>
</dbReference>
<dbReference type="GO" id="GO:0016987">
    <property type="term" value="F:sigma factor activity"/>
    <property type="evidence" value="ECO:0007669"/>
    <property type="project" value="UniProtKB-KW"/>
</dbReference>
<dbReference type="InterPro" id="IPR050239">
    <property type="entry name" value="Sigma-70_RNA_pol_init_factors"/>
</dbReference>
<dbReference type="InterPro" id="IPR036388">
    <property type="entry name" value="WH-like_DNA-bd_sf"/>
</dbReference>
<evidence type="ECO:0000256" key="3">
    <source>
        <dbReference type="ARBA" id="ARBA00023082"/>
    </source>
</evidence>
<keyword evidence="2" id="KW-0805">Transcription regulation</keyword>
<evidence type="ECO:0000256" key="2">
    <source>
        <dbReference type="ARBA" id="ARBA00023015"/>
    </source>
</evidence>
<dbReference type="SUPFAM" id="SSF88946">
    <property type="entry name" value="Sigma2 domain of RNA polymerase sigma factors"/>
    <property type="match status" value="1"/>
</dbReference>
<dbReference type="Proteomes" id="UP000324585">
    <property type="component" value="Unassembled WGS sequence"/>
</dbReference>
<dbReference type="PANTHER" id="PTHR30603">
    <property type="entry name" value="RNA POLYMERASE SIGMA FACTOR RPO"/>
    <property type="match status" value="1"/>
</dbReference>
<dbReference type="InterPro" id="IPR007624">
    <property type="entry name" value="RNA_pol_sigma70_r3"/>
</dbReference>
<evidence type="ECO:0000256" key="4">
    <source>
        <dbReference type="ARBA" id="ARBA00023125"/>
    </source>
</evidence>
<evidence type="ECO:0000259" key="7">
    <source>
        <dbReference type="PROSITE" id="PS00715"/>
    </source>
</evidence>
<evidence type="ECO:0000256" key="1">
    <source>
        <dbReference type="ARBA" id="ARBA00007788"/>
    </source>
</evidence>
<dbReference type="NCBIfam" id="TIGR02937">
    <property type="entry name" value="sigma70-ECF"/>
    <property type="match status" value="1"/>
</dbReference>
<dbReference type="InterPro" id="IPR014284">
    <property type="entry name" value="RNA_pol_sigma-70_dom"/>
</dbReference>